<evidence type="ECO:0000313" key="2">
    <source>
        <dbReference type="Proteomes" id="UP000186744"/>
    </source>
</evidence>
<protein>
    <submittedName>
        <fullName evidence="1">Uncharacterized protein</fullName>
    </submittedName>
</protein>
<organism evidence="1 2">
    <name type="scientific">Chryseobacterium ureilyticum</name>
    <dbReference type="NCBI Taxonomy" id="373668"/>
    <lineage>
        <taxon>Bacteria</taxon>
        <taxon>Pseudomonadati</taxon>
        <taxon>Bacteroidota</taxon>
        <taxon>Flavobacteriia</taxon>
        <taxon>Flavobacteriales</taxon>
        <taxon>Weeksellaceae</taxon>
        <taxon>Chryseobacterium group</taxon>
        <taxon>Chryseobacterium</taxon>
    </lineage>
</organism>
<accession>A0A1N7L9I8</accession>
<keyword evidence="2" id="KW-1185">Reference proteome</keyword>
<dbReference type="STRING" id="373668.SAMN05421786_1011111"/>
<dbReference type="Proteomes" id="UP000186744">
    <property type="component" value="Unassembled WGS sequence"/>
</dbReference>
<dbReference type="AlphaFoldDB" id="A0A1N7L9I8"/>
<evidence type="ECO:0000313" key="1">
    <source>
        <dbReference type="EMBL" id="SIS70350.1"/>
    </source>
</evidence>
<dbReference type="EMBL" id="FTOL01000001">
    <property type="protein sequence ID" value="SIS70350.1"/>
    <property type="molecule type" value="Genomic_DNA"/>
</dbReference>
<reference evidence="2" key="1">
    <citation type="submission" date="2017-01" db="EMBL/GenBank/DDBJ databases">
        <authorList>
            <person name="Varghese N."/>
            <person name="Submissions S."/>
        </authorList>
    </citation>
    <scope>NUCLEOTIDE SEQUENCE [LARGE SCALE GENOMIC DNA]</scope>
    <source>
        <strain evidence="2">DSM 18017</strain>
    </source>
</reference>
<gene>
    <name evidence="1" type="ORF">SAMN05421786_1011111</name>
</gene>
<name>A0A1N7L9I8_9FLAO</name>
<dbReference type="OrthoDB" id="6691177at2"/>
<dbReference type="RefSeq" id="WP_076550505.1">
    <property type="nucleotide sequence ID" value="NZ_FTOL01000001.1"/>
</dbReference>
<sequence>METFNTYFTKLRNKDIDFVDIPLGEDLEAFICPFLIENKKLGTPIALKVYERVHQFLIKLNRDFIEPDKRNEGIEFLSHLHEPNEFHLGYSHRNKGKAVSGIRAEVIYDALRNNTLAKQNAAITNEAHFVLLLVKGIGQDIMSDIIANVCRDIFADFTLQICRKHNIYTIFKRIEFYNPIKGFWEVTKVELPDYVGKPIILLPKFIISGGRAYANLYNWFIARNYISLEILNRKKTLPTDGQFIFKLKNGTQKAIIKKIYKAYRKPKDELIDFVKKFRGSLDEFVWYAKENYPELNLDDLR</sequence>
<proteinExistence type="predicted"/>